<gene>
    <name evidence="2" type="ORF">Tci_201728</name>
</gene>
<accession>A0A699GSV1</accession>
<reference evidence="2" key="1">
    <citation type="journal article" date="2019" name="Sci. Rep.">
        <title>Draft genome of Tanacetum cinerariifolium, the natural source of mosquito coil.</title>
        <authorList>
            <person name="Yamashiro T."/>
            <person name="Shiraishi A."/>
            <person name="Satake H."/>
            <person name="Nakayama K."/>
        </authorList>
    </citation>
    <scope>NUCLEOTIDE SEQUENCE</scope>
</reference>
<keyword evidence="1" id="KW-0175">Coiled coil</keyword>
<protein>
    <submittedName>
        <fullName evidence="2">Uncharacterized protein</fullName>
    </submittedName>
</protein>
<feature type="coiled-coil region" evidence="1">
    <location>
        <begin position="23"/>
        <end position="50"/>
    </location>
</feature>
<evidence type="ECO:0000313" key="2">
    <source>
        <dbReference type="EMBL" id="GEW29752.1"/>
    </source>
</evidence>
<evidence type="ECO:0000256" key="1">
    <source>
        <dbReference type="SAM" id="Coils"/>
    </source>
</evidence>
<sequence>MPHPSRYFKIPKTPTEEMMREWMARKMKANERMKNQVVELENQINQGLRNCQAIIKNLGRQFSLQSSTMTTLILLFHSVALFYHQIKNPNNLPLFDDDKTNSVLVRTFLKAEKVEIMDLPE</sequence>
<comment type="caution">
    <text evidence="2">The sequence shown here is derived from an EMBL/GenBank/DDBJ whole genome shotgun (WGS) entry which is preliminary data.</text>
</comment>
<name>A0A699GSV1_TANCI</name>
<dbReference type="AlphaFoldDB" id="A0A699GSV1"/>
<organism evidence="2">
    <name type="scientific">Tanacetum cinerariifolium</name>
    <name type="common">Dalmatian daisy</name>
    <name type="synonym">Chrysanthemum cinerariifolium</name>
    <dbReference type="NCBI Taxonomy" id="118510"/>
    <lineage>
        <taxon>Eukaryota</taxon>
        <taxon>Viridiplantae</taxon>
        <taxon>Streptophyta</taxon>
        <taxon>Embryophyta</taxon>
        <taxon>Tracheophyta</taxon>
        <taxon>Spermatophyta</taxon>
        <taxon>Magnoliopsida</taxon>
        <taxon>eudicotyledons</taxon>
        <taxon>Gunneridae</taxon>
        <taxon>Pentapetalae</taxon>
        <taxon>asterids</taxon>
        <taxon>campanulids</taxon>
        <taxon>Asterales</taxon>
        <taxon>Asteraceae</taxon>
        <taxon>Asteroideae</taxon>
        <taxon>Anthemideae</taxon>
        <taxon>Anthemidinae</taxon>
        <taxon>Tanacetum</taxon>
    </lineage>
</organism>
<dbReference type="EMBL" id="BKCJ010052672">
    <property type="protein sequence ID" value="GEW29752.1"/>
    <property type="molecule type" value="Genomic_DNA"/>
</dbReference>
<proteinExistence type="predicted"/>